<dbReference type="Gene3D" id="3.40.50.720">
    <property type="entry name" value="NAD(P)-binding Rossmann-like Domain"/>
    <property type="match status" value="1"/>
</dbReference>
<dbReference type="InterPro" id="IPR015083">
    <property type="entry name" value="NorB/c/GfsB-D-like_docking"/>
</dbReference>
<accession>A0AB33JV35</accession>
<feature type="active site" description="Proton donor; for dehydratase activity" evidence="9">
    <location>
        <position position="1091"/>
    </location>
</feature>
<dbReference type="SMART" id="SM00826">
    <property type="entry name" value="PKS_DH"/>
    <property type="match status" value="1"/>
</dbReference>
<dbReference type="InterPro" id="IPR014043">
    <property type="entry name" value="Acyl_transferase_dom"/>
</dbReference>
<dbReference type="InterPro" id="IPR006162">
    <property type="entry name" value="Ppantetheine_attach_site"/>
</dbReference>
<evidence type="ECO:0000256" key="7">
    <source>
        <dbReference type="ARBA" id="ARBA00023268"/>
    </source>
</evidence>
<dbReference type="GO" id="GO:0031177">
    <property type="term" value="F:phosphopantetheine binding"/>
    <property type="evidence" value="ECO:0007669"/>
    <property type="project" value="InterPro"/>
</dbReference>
<dbReference type="InterPro" id="IPR014030">
    <property type="entry name" value="Ketoacyl_synth_N"/>
</dbReference>
<dbReference type="Pfam" id="PF22953">
    <property type="entry name" value="SpnB_Rossmann"/>
    <property type="match status" value="1"/>
</dbReference>
<dbReference type="SMART" id="SM00824">
    <property type="entry name" value="PKS_TE"/>
    <property type="match status" value="1"/>
</dbReference>
<dbReference type="InterPro" id="IPR020802">
    <property type="entry name" value="TesA-like"/>
</dbReference>
<dbReference type="InterPro" id="IPR016039">
    <property type="entry name" value="Thiolase-like"/>
</dbReference>
<evidence type="ECO:0000256" key="10">
    <source>
        <dbReference type="SAM" id="MobiDB-lite"/>
    </source>
</evidence>
<evidence type="ECO:0000256" key="6">
    <source>
        <dbReference type="ARBA" id="ARBA00023194"/>
    </source>
</evidence>
<dbReference type="GO" id="GO:0004315">
    <property type="term" value="F:3-oxoacyl-[acyl-carrier-protein] synthase activity"/>
    <property type="evidence" value="ECO:0007669"/>
    <property type="project" value="InterPro"/>
</dbReference>
<comment type="cofactor">
    <cofactor evidence="1">
        <name>pantetheine 4'-phosphate</name>
        <dbReference type="ChEBI" id="CHEBI:47942"/>
    </cofactor>
</comment>
<sequence length="2005" mass="208618">MANLNSDERLVEALRASLKETERLRGQNRKLSAAMREPIAIVGMACRYPGGVTSPEDLWRLVADGVDAVSEFPDNRGWDLEGVYDPTGERPNTTYTREGGFLHDAGEFDPAFFGIAPNDTPYVDPQQRLLLETSWEAFERAGIDPGTLKGSSTGVFAGLMYHDYPFSSAAGSIVSGRVSYTLGLEGPAVTVDTACSSSLVALNLAVQALRSGECSLALAGGVAVMATPETLVEFSRQKGLAKDGRCKAFGAGADGTGWSEGAGVLLVERLSDARRNGHPVLAIVRGTAINQDGASNGLTAPNGPAQQRVIRAALANADLTTADVDVVEAHGTGTTLGDPIEAQALLNTYGQGRAEAGPLWLGSLKSNLGHTQAAAGVGGIIKMVMAMRHGVLPRTLHVEQPSGQIDWEAGAVELLTEARAWPETGRVRRAAVSSFGISGTNAHVIIEQAPVESAQPERVAAELPVLPLVVSAKSPEALRAQAARLAEHLEAGSELDPVDVGYSLATTRAVLEHRGVVVGTDRAELVDGLRALAGGGGVSAQAVGGRTAFLFTGQGSQRVGMGRELRAAFPVFAEAFDAVLAELGGALREVIWGDDADELNRTVNTQGALFAFEVALYRLVESWGVRPDFVAGHSVGEIAAAHVAGVLSLSDAAKLVSARGRLMQELPSGGAMVAIEATEADVLPLLTDRVSIAAVNGPRSVVVSGDEATVLEIAARFERTKRLSVSHAFHSPLMDPMLGEFRAVVQALTFAEPSVPVVASGSFSDPEYWVGHVRDAVRFADNVRELEAQGVSRFLEIGPDGILTGLAQQSVESEDAVLVSTQRRDRPEAATLVAAIGQLHVAGGPVKWPAFFADSGARRVDLPTYAFQRKNYWLDAAAGIGGDASSIGLLPADHPLLGAVVVSPDGEGVVLTGRLSLGAQRWIADHGVLGNVLLPGTAFVELAVRAGDQVGCDVLEELTLQAPLILPPGGSVQVQVAVGEADGDGDRPVTVHSRTEGDEGGSWTLHADGVLTSGAAAPSFDLAQWPPAGSTELALDGVYDRLLAQGYGYGPVFQGLRAAWKRGDDLFAEVALPEVAHAEAARFGLHPALLDAAMHVALVDDGDGKNGEPVLPFVWSGVTLHAAGASSLRVRITPDGPESVSVQVADGVGVPVLSVGSVVGRPVSSEQLSVGRGVESLFRVEWPVVSVGSAGAVLPAWGALPDGVAPDVVVLECVTPEGDVPGAVRELAGRVLGVVGEWLGDERFADSRLVVLTRGGVVAAEGDVVDVVQAPVWGLVRAAVAENPGRFVLVDWDGAAESRSVLAGVVASGEVEAAVRAGVVRVPRLARVGVVEGVVPSVVDGTVLVTGGTGGLGAVVARHLVVEHGVRSLVLTSRRGLEAPGAGELAAELGDLGAVVEVVACDVADREAVRGLLASLGRPVVGVVHVAGVMDNGVVTSVTPERLDAVLAPKVDAAWHLHELTAGAELAFFVMFSSAGGMVLAAGQANYAAANVFLDALAVHRRAAGLPATSMAFGLWGVTTGMTQQTHSLEEAEQRMARLGLPALPQAEALALFDASIATGEAVLVPLRIDPKALRTQGDSLPALLRGQVTVRRRAAVGKAEAESLRQRLAGLDEAERERALLAVVLGYAANLLGHSGPEAVEAERDFLEAGFDSLSAMELRNLLNKATGLRLPPLVVFDSKTPAALARLMRTELALEPAVGSPGGQVAPVTGGQLSVPGDEIGRDTLSQLFREAVLSGPMAQAFGLLGAVARTRPSYSSLADLGAVPQPVRLADGPGRPRLVCVSTPMATGGAYQLARLASHFGDVRPVSAVPLSGFVHGEKLADSAEAAIEVLAASVLEAAEGEPFVLVGYSAGGLLAHVTAGYLESALGVGAEGLVLLDTYRSDSQSRDDLDRGMVISMLEKERMFGRFDSARLATMGRYVELVPKIVPGRIEAPVLFVQCLEAFSDPNAESARAVPESDDWMAHPWDSSQDVRQVRANHFSMLESEAAVTAAAIEDWLASRG</sequence>
<evidence type="ECO:0000256" key="1">
    <source>
        <dbReference type="ARBA" id="ARBA00001957"/>
    </source>
</evidence>
<evidence type="ECO:0000256" key="5">
    <source>
        <dbReference type="ARBA" id="ARBA00022679"/>
    </source>
</evidence>
<reference evidence="14" key="1">
    <citation type="submission" date="2024-07" db="EMBL/GenBank/DDBJ databases">
        <title>Complete genome sequences of cellulolytic bacteria, Kitasatospora sp. CMC57 and Streptomyces sp. CMC78, isolated from Japanese agricultural soil.</title>
        <authorList>
            <person name="Hashimoto T."/>
            <person name="Ito M."/>
            <person name="Iwamoto M."/>
            <person name="Fukahori D."/>
            <person name="Shoda T."/>
            <person name="Sakoda M."/>
            <person name="Morohoshi T."/>
            <person name="Mitsuboshi M."/>
            <person name="Nishizawa T."/>
        </authorList>
    </citation>
    <scope>NUCLEOTIDE SEQUENCE</scope>
    <source>
        <strain evidence="14">CMC57</strain>
    </source>
</reference>
<comment type="pathway">
    <text evidence="2">Antibiotic biosynthesis.</text>
</comment>
<dbReference type="CDD" id="cd00833">
    <property type="entry name" value="PKS"/>
    <property type="match status" value="1"/>
</dbReference>
<dbReference type="Pfam" id="PF00109">
    <property type="entry name" value="ketoacyl-synt"/>
    <property type="match status" value="1"/>
</dbReference>
<dbReference type="Gene3D" id="3.40.366.10">
    <property type="entry name" value="Malonyl-Coenzyme A Acyl Carrier Protein, domain 2"/>
    <property type="match status" value="1"/>
</dbReference>
<dbReference type="PROSITE" id="PS50075">
    <property type="entry name" value="CARRIER"/>
    <property type="match status" value="1"/>
</dbReference>
<feature type="region of interest" description="Disordered" evidence="10">
    <location>
        <begin position="983"/>
        <end position="1003"/>
    </location>
</feature>
<evidence type="ECO:0000259" key="13">
    <source>
        <dbReference type="PROSITE" id="PS52019"/>
    </source>
</evidence>
<dbReference type="SMART" id="SM00823">
    <property type="entry name" value="PKS_PP"/>
    <property type="match status" value="1"/>
</dbReference>
<dbReference type="InterPro" id="IPR014031">
    <property type="entry name" value="Ketoacyl_synth_C"/>
</dbReference>
<dbReference type="InterPro" id="IPR057326">
    <property type="entry name" value="KR_dom"/>
</dbReference>
<dbReference type="InterPro" id="IPR049552">
    <property type="entry name" value="PKS_DH_N"/>
</dbReference>
<feature type="active site" description="Proton acceptor; for dehydratase activity" evidence="9">
    <location>
        <position position="926"/>
    </location>
</feature>
<dbReference type="PANTHER" id="PTHR43775:SF51">
    <property type="entry name" value="INACTIVE PHENOLPHTHIOCEROL SYNTHESIS POLYKETIDE SYNTHASE TYPE I PKS1-RELATED"/>
    <property type="match status" value="1"/>
</dbReference>
<dbReference type="InterPro" id="IPR049551">
    <property type="entry name" value="PKS_DH_C"/>
</dbReference>
<evidence type="ECO:0000259" key="11">
    <source>
        <dbReference type="PROSITE" id="PS50075"/>
    </source>
</evidence>
<dbReference type="InterPro" id="IPR049900">
    <property type="entry name" value="PKS_mFAS_DH"/>
</dbReference>
<keyword evidence="6" id="KW-0045">Antibiotic biosynthesis</keyword>
<dbReference type="Pfam" id="PF02801">
    <property type="entry name" value="Ketoacyl-synt_C"/>
    <property type="match status" value="1"/>
</dbReference>
<dbReference type="InterPro" id="IPR016036">
    <property type="entry name" value="Malonyl_transacylase_ACP-bd"/>
</dbReference>
<dbReference type="SUPFAM" id="SSF55048">
    <property type="entry name" value="Probable ACP-binding domain of malonyl-CoA ACP transacylase"/>
    <property type="match status" value="1"/>
</dbReference>
<dbReference type="SUPFAM" id="SSF51735">
    <property type="entry name" value="NAD(P)-binding Rossmann-fold domains"/>
    <property type="match status" value="2"/>
</dbReference>
<dbReference type="PANTHER" id="PTHR43775">
    <property type="entry name" value="FATTY ACID SYNTHASE"/>
    <property type="match status" value="1"/>
</dbReference>
<dbReference type="Pfam" id="PF21089">
    <property type="entry name" value="PKS_DH_N"/>
    <property type="match status" value="1"/>
</dbReference>
<dbReference type="FunFam" id="3.40.47.10:FF:000019">
    <property type="entry name" value="Polyketide synthase type I"/>
    <property type="match status" value="1"/>
</dbReference>
<keyword evidence="8" id="KW-0012">Acyltransferase</keyword>
<dbReference type="InterPro" id="IPR029058">
    <property type="entry name" value="AB_hydrolase_fold"/>
</dbReference>
<dbReference type="InterPro" id="IPR013968">
    <property type="entry name" value="PKS_KR"/>
</dbReference>
<dbReference type="InterPro" id="IPR032821">
    <property type="entry name" value="PKS_assoc"/>
</dbReference>
<dbReference type="InterPro" id="IPR001031">
    <property type="entry name" value="Thioesterase"/>
</dbReference>
<evidence type="ECO:0000256" key="3">
    <source>
        <dbReference type="ARBA" id="ARBA00022450"/>
    </source>
</evidence>
<dbReference type="InterPro" id="IPR020806">
    <property type="entry name" value="PKS_PP-bd"/>
</dbReference>
<feature type="domain" description="PKS/mFAS DH" evidence="13">
    <location>
        <begin position="894"/>
        <end position="1169"/>
    </location>
</feature>
<evidence type="ECO:0000313" key="14">
    <source>
        <dbReference type="EMBL" id="BFP45308.1"/>
    </source>
</evidence>
<dbReference type="Pfam" id="PF14765">
    <property type="entry name" value="PS-DH"/>
    <property type="match status" value="1"/>
</dbReference>
<proteinExistence type="predicted"/>
<feature type="domain" description="Carrier" evidence="11">
    <location>
        <begin position="1612"/>
        <end position="1694"/>
    </location>
</feature>
<dbReference type="GO" id="GO:0006633">
    <property type="term" value="P:fatty acid biosynthetic process"/>
    <property type="evidence" value="ECO:0007669"/>
    <property type="project" value="InterPro"/>
</dbReference>
<dbReference type="PROSITE" id="PS52004">
    <property type="entry name" value="KS3_2"/>
    <property type="match status" value="1"/>
</dbReference>
<dbReference type="InterPro" id="IPR020807">
    <property type="entry name" value="PKS_DH"/>
</dbReference>
<dbReference type="Pfam" id="PF00698">
    <property type="entry name" value="Acyl_transf_1"/>
    <property type="match status" value="1"/>
</dbReference>
<dbReference type="InterPro" id="IPR018201">
    <property type="entry name" value="Ketoacyl_synth_AS"/>
</dbReference>
<dbReference type="Gene3D" id="3.40.47.10">
    <property type="match status" value="1"/>
</dbReference>
<dbReference type="Pfam" id="PF08659">
    <property type="entry name" value="KR"/>
    <property type="match status" value="1"/>
</dbReference>
<dbReference type="InterPro" id="IPR009081">
    <property type="entry name" value="PP-bd_ACP"/>
</dbReference>
<feature type="domain" description="Ketosynthase family 3 (KS3)" evidence="12">
    <location>
        <begin position="36"/>
        <end position="448"/>
    </location>
</feature>
<organism evidence="14">
    <name type="scientific">Kitasatospora sp. CMC57</name>
    <dbReference type="NCBI Taxonomy" id="3231513"/>
    <lineage>
        <taxon>Bacteria</taxon>
        <taxon>Bacillati</taxon>
        <taxon>Actinomycetota</taxon>
        <taxon>Actinomycetes</taxon>
        <taxon>Kitasatosporales</taxon>
        <taxon>Streptomycetaceae</taxon>
        <taxon>Kitasatospora</taxon>
    </lineage>
</organism>
<dbReference type="InterPro" id="IPR036736">
    <property type="entry name" value="ACP-like_sf"/>
</dbReference>
<protein>
    <recommendedName>
        <fullName evidence="15">Polyketide synthase</fullName>
    </recommendedName>
</protein>
<dbReference type="Gene3D" id="1.10.1200.10">
    <property type="entry name" value="ACP-like"/>
    <property type="match status" value="1"/>
</dbReference>
<name>A0AB33JV35_9ACTN</name>
<dbReference type="Gene3D" id="3.30.70.3290">
    <property type="match status" value="1"/>
</dbReference>
<evidence type="ECO:0000256" key="4">
    <source>
        <dbReference type="ARBA" id="ARBA00022553"/>
    </source>
</evidence>
<dbReference type="InterPro" id="IPR016035">
    <property type="entry name" value="Acyl_Trfase/lysoPLipase"/>
</dbReference>
<dbReference type="EMBL" id="AP035881">
    <property type="protein sequence ID" value="BFP45308.1"/>
    <property type="molecule type" value="Genomic_DNA"/>
</dbReference>
<keyword evidence="7" id="KW-0511">Multifunctional enzyme</keyword>
<dbReference type="CDD" id="cd08956">
    <property type="entry name" value="KR_3_FAS_SDR_x"/>
    <property type="match status" value="1"/>
</dbReference>
<evidence type="ECO:0000256" key="2">
    <source>
        <dbReference type="ARBA" id="ARBA00004792"/>
    </source>
</evidence>
<dbReference type="InterPro" id="IPR020841">
    <property type="entry name" value="PKS_Beta-ketoAc_synthase_dom"/>
</dbReference>
<feature type="region of interest" description="C-terminal hotdog fold" evidence="9">
    <location>
        <begin position="1030"/>
        <end position="1169"/>
    </location>
</feature>
<dbReference type="SUPFAM" id="SSF53474">
    <property type="entry name" value="alpha/beta-Hydrolases"/>
    <property type="match status" value="1"/>
</dbReference>
<keyword evidence="5" id="KW-0808">Transferase</keyword>
<evidence type="ECO:0008006" key="15">
    <source>
        <dbReference type="Google" id="ProtNLM"/>
    </source>
</evidence>
<dbReference type="GO" id="GO:0004312">
    <property type="term" value="F:fatty acid synthase activity"/>
    <property type="evidence" value="ECO:0007669"/>
    <property type="project" value="TreeGrafter"/>
</dbReference>
<dbReference type="PROSITE" id="PS00012">
    <property type="entry name" value="PHOSPHOPANTETHEINE"/>
    <property type="match status" value="1"/>
</dbReference>
<dbReference type="Gene3D" id="3.10.129.110">
    <property type="entry name" value="Polyketide synthase dehydratase"/>
    <property type="match status" value="1"/>
</dbReference>
<dbReference type="InterPro" id="IPR042104">
    <property type="entry name" value="PKS_dehydratase_sf"/>
</dbReference>
<dbReference type="PROSITE" id="PS52019">
    <property type="entry name" value="PKS_MFAS_DH"/>
    <property type="match status" value="1"/>
</dbReference>
<dbReference type="SUPFAM" id="SSF53901">
    <property type="entry name" value="Thiolase-like"/>
    <property type="match status" value="1"/>
</dbReference>
<feature type="region of interest" description="N-terminal hotdog fold" evidence="9">
    <location>
        <begin position="894"/>
        <end position="1018"/>
    </location>
</feature>
<dbReference type="Gene3D" id="3.40.50.1820">
    <property type="entry name" value="alpha/beta hydrolase"/>
    <property type="match status" value="1"/>
</dbReference>
<dbReference type="Pfam" id="PF00975">
    <property type="entry name" value="Thioesterase"/>
    <property type="match status" value="1"/>
</dbReference>
<dbReference type="GO" id="GO:0033068">
    <property type="term" value="P:macrolide biosynthetic process"/>
    <property type="evidence" value="ECO:0007669"/>
    <property type="project" value="UniProtKB-ARBA"/>
</dbReference>
<dbReference type="SMART" id="SM00825">
    <property type="entry name" value="PKS_KS"/>
    <property type="match status" value="1"/>
</dbReference>
<keyword evidence="3" id="KW-0596">Phosphopantetheine</keyword>
<keyword evidence="4" id="KW-0597">Phosphoprotein</keyword>
<dbReference type="Pfam" id="PF08990">
    <property type="entry name" value="Docking"/>
    <property type="match status" value="1"/>
</dbReference>
<dbReference type="InterPro" id="IPR001227">
    <property type="entry name" value="Ac_transferase_dom_sf"/>
</dbReference>
<gene>
    <name evidence="14" type="ORF">KCMC57_16760</name>
</gene>
<dbReference type="SMART" id="SM00827">
    <property type="entry name" value="PKS_AT"/>
    <property type="match status" value="1"/>
</dbReference>
<evidence type="ECO:0000259" key="12">
    <source>
        <dbReference type="PROSITE" id="PS52004"/>
    </source>
</evidence>
<dbReference type="InterPro" id="IPR050091">
    <property type="entry name" value="PKS_NRPS_Biosynth_Enz"/>
</dbReference>
<dbReference type="Pfam" id="PF00550">
    <property type="entry name" value="PP-binding"/>
    <property type="match status" value="1"/>
</dbReference>
<feature type="compositionally biased region" description="Basic and acidic residues" evidence="10">
    <location>
        <begin position="984"/>
        <end position="997"/>
    </location>
</feature>
<dbReference type="InterPro" id="IPR055123">
    <property type="entry name" value="SpnB-like_Rossmann"/>
</dbReference>
<dbReference type="SUPFAM" id="SSF52151">
    <property type="entry name" value="FabD/lysophospholipase-like"/>
    <property type="match status" value="1"/>
</dbReference>
<evidence type="ECO:0000256" key="8">
    <source>
        <dbReference type="ARBA" id="ARBA00023315"/>
    </source>
</evidence>
<dbReference type="Pfam" id="PF16197">
    <property type="entry name" value="KAsynt_C_assoc"/>
    <property type="match status" value="1"/>
</dbReference>
<evidence type="ECO:0000256" key="9">
    <source>
        <dbReference type="PROSITE-ProRule" id="PRU01363"/>
    </source>
</evidence>
<dbReference type="PROSITE" id="PS00606">
    <property type="entry name" value="KS3_1"/>
    <property type="match status" value="1"/>
</dbReference>
<dbReference type="InterPro" id="IPR036291">
    <property type="entry name" value="NAD(P)-bd_dom_sf"/>
</dbReference>
<dbReference type="SMART" id="SM00822">
    <property type="entry name" value="PKS_KR"/>
    <property type="match status" value="1"/>
</dbReference>